<dbReference type="Pfam" id="PF11764">
    <property type="entry name" value="N-SET"/>
    <property type="match status" value="1"/>
</dbReference>
<keyword evidence="11" id="KW-0539">Nucleus</keyword>
<feature type="region of interest" description="Disordered" evidence="17">
    <location>
        <begin position="868"/>
        <end position="909"/>
    </location>
</feature>
<gene>
    <name evidence="21" type="ORF">BXZ70DRAFT_958502</name>
</gene>
<keyword evidence="7" id="KW-0808">Transferase</keyword>
<evidence type="ECO:0000256" key="9">
    <source>
        <dbReference type="ARBA" id="ARBA00022853"/>
    </source>
</evidence>
<feature type="compositionally biased region" description="Basic and acidic residues" evidence="17">
    <location>
        <begin position="873"/>
        <end position="884"/>
    </location>
</feature>
<proteinExistence type="predicted"/>
<feature type="compositionally biased region" description="Polar residues" evidence="17">
    <location>
        <begin position="110"/>
        <end position="122"/>
    </location>
</feature>
<name>A0A8K0UEZ2_9AGAR</name>
<dbReference type="SMART" id="SM00360">
    <property type="entry name" value="RRM"/>
    <property type="match status" value="1"/>
</dbReference>
<keyword evidence="22" id="KW-1185">Reference proteome</keyword>
<dbReference type="InterPro" id="IPR024636">
    <property type="entry name" value="SET_assoc"/>
</dbReference>
<evidence type="ECO:0000256" key="2">
    <source>
        <dbReference type="ARBA" id="ARBA00004286"/>
    </source>
</evidence>
<evidence type="ECO:0000313" key="21">
    <source>
        <dbReference type="EMBL" id="KAH8083344.1"/>
    </source>
</evidence>
<dbReference type="GO" id="GO:0032259">
    <property type="term" value="P:methylation"/>
    <property type="evidence" value="ECO:0007669"/>
    <property type="project" value="UniProtKB-KW"/>
</dbReference>
<evidence type="ECO:0000259" key="20">
    <source>
        <dbReference type="PROSITE" id="PS50868"/>
    </source>
</evidence>
<feature type="compositionally biased region" description="Low complexity" evidence="17">
    <location>
        <begin position="1070"/>
        <end position="1079"/>
    </location>
</feature>
<dbReference type="PANTHER" id="PTHR45814">
    <property type="entry name" value="HISTONE-LYSINE N-METHYLTRANSFERASE SETD1"/>
    <property type="match status" value="1"/>
</dbReference>
<feature type="region of interest" description="Disordered" evidence="17">
    <location>
        <begin position="1131"/>
        <end position="1157"/>
    </location>
</feature>
<feature type="compositionally biased region" description="Low complexity" evidence="17">
    <location>
        <begin position="20"/>
        <end position="37"/>
    </location>
</feature>
<keyword evidence="8" id="KW-0949">S-adenosyl-L-methionine</keyword>
<dbReference type="PROSITE" id="PS50280">
    <property type="entry name" value="SET"/>
    <property type="match status" value="1"/>
</dbReference>
<keyword evidence="10 16" id="KW-0694">RNA-binding</keyword>
<dbReference type="Pfam" id="PF00076">
    <property type="entry name" value="RRM_1"/>
    <property type="match status" value="1"/>
</dbReference>
<feature type="compositionally biased region" description="Low complexity" evidence="17">
    <location>
        <begin position="616"/>
        <end position="632"/>
    </location>
</feature>
<feature type="region of interest" description="Disordered" evidence="17">
    <location>
        <begin position="1008"/>
        <end position="1101"/>
    </location>
</feature>
<dbReference type="InterPro" id="IPR001214">
    <property type="entry name" value="SET_dom"/>
</dbReference>
<dbReference type="Gene3D" id="3.30.70.330">
    <property type="match status" value="1"/>
</dbReference>
<dbReference type="SUPFAM" id="SSF82199">
    <property type="entry name" value="SET domain"/>
    <property type="match status" value="1"/>
</dbReference>
<evidence type="ECO:0000256" key="6">
    <source>
        <dbReference type="ARBA" id="ARBA00022603"/>
    </source>
</evidence>
<dbReference type="SMART" id="SM00317">
    <property type="entry name" value="SET"/>
    <property type="match status" value="1"/>
</dbReference>
<dbReference type="OrthoDB" id="308383at2759"/>
<dbReference type="GO" id="GO:0140999">
    <property type="term" value="F:histone H3K4 trimethyltransferase activity"/>
    <property type="evidence" value="ECO:0007669"/>
    <property type="project" value="UniProtKB-EC"/>
</dbReference>
<feature type="domain" description="Post-SET" evidence="20">
    <location>
        <begin position="1317"/>
        <end position="1333"/>
    </location>
</feature>
<dbReference type="SUPFAM" id="SSF54928">
    <property type="entry name" value="RNA-binding domain, RBD"/>
    <property type="match status" value="1"/>
</dbReference>
<evidence type="ECO:0000256" key="4">
    <source>
        <dbReference type="ARBA" id="ARBA00015839"/>
    </source>
</evidence>
<keyword evidence="6" id="KW-0489">Methyltransferase</keyword>
<evidence type="ECO:0000256" key="11">
    <source>
        <dbReference type="ARBA" id="ARBA00023242"/>
    </source>
</evidence>
<feature type="region of interest" description="Disordered" evidence="17">
    <location>
        <begin position="512"/>
        <end position="690"/>
    </location>
</feature>
<feature type="domain" description="SET" evidence="19">
    <location>
        <begin position="1194"/>
        <end position="1311"/>
    </location>
</feature>
<feature type="compositionally biased region" description="Basic and acidic residues" evidence="17">
    <location>
        <begin position="512"/>
        <end position="535"/>
    </location>
</feature>
<evidence type="ECO:0000256" key="1">
    <source>
        <dbReference type="ARBA" id="ARBA00004123"/>
    </source>
</evidence>
<accession>A0A8K0UEZ2</accession>
<comment type="caution">
    <text evidence="21">The sequence shown here is derived from an EMBL/GenBank/DDBJ whole genome shotgun (WGS) entry which is preliminary data.</text>
</comment>
<comment type="catalytic activity">
    <reaction evidence="15">
        <text>N(6),N(6)-dimethyl-L-lysyl(4)-[histone H3] + S-adenosyl-L-methionine = N(6),N(6),N(6)-trimethyl-L-lysyl(4)-[histone H3] + S-adenosyl-L-homocysteine + H(+)</text>
        <dbReference type="Rhea" id="RHEA:60272"/>
        <dbReference type="Rhea" id="RHEA-COMP:15537"/>
        <dbReference type="Rhea" id="RHEA-COMP:15540"/>
        <dbReference type="ChEBI" id="CHEBI:15378"/>
        <dbReference type="ChEBI" id="CHEBI:57856"/>
        <dbReference type="ChEBI" id="CHEBI:59789"/>
        <dbReference type="ChEBI" id="CHEBI:61961"/>
        <dbReference type="ChEBI" id="CHEBI:61976"/>
    </reaction>
</comment>
<dbReference type="SMART" id="SM00508">
    <property type="entry name" value="PostSET"/>
    <property type="match status" value="1"/>
</dbReference>
<dbReference type="GO" id="GO:0003723">
    <property type="term" value="F:RNA binding"/>
    <property type="evidence" value="ECO:0007669"/>
    <property type="project" value="UniProtKB-UniRule"/>
</dbReference>
<comment type="catalytic activity">
    <reaction evidence="13">
        <text>L-lysyl(4)-[histone H3] + 3 S-adenosyl-L-methionine = N(6),N(6),N(6)-trimethyl-L-lysyl(4)-[histone H3] + 3 S-adenosyl-L-homocysteine + 3 H(+)</text>
        <dbReference type="Rhea" id="RHEA:60260"/>
        <dbReference type="Rhea" id="RHEA-COMP:15537"/>
        <dbReference type="Rhea" id="RHEA-COMP:15547"/>
        <dbReference type="ChEBI" id="CHEBI:15378"/>
        <dbReference type="ChEBI" id="CHEBI:29969"/>
        <dbReference type="ChEBI" id="CHEBI:57856"/>
        <dbReference type="ChEBI" id="CHEBI:59789"/>
        <dbReference type="ChEBI" id="CHEBI:61961"/>
        <dbReference type="EC" id="2.1.1.354"/>
    </reaction>
</comment>
<dbReference type="InterPro" id="IPR035979">
    <property type="entry name" value="RBD_domain_sf"/>
</dbReference>
<dbReference type="PROSITE" id="PS50868">
    <property type="entry name" value="POST_SET"/>
    <property type="match status" value="1"/>
</dbReference>
<evidence type="ECO:0000256" key="17">
    <source>
        <dbReference type="SAM" id="MobiDB-lite"/>
    </source>
</evidence>
<evidence type="ECO:0000256" key="7">
    <source>
        <dbReference type="ARBA" id="ARBA00022679"/>
    </source>
</evidence>
<evidence type="ECO:0000259" key="18">
    <source>
        <dbReference type="PROSITE" id="PS50102"/>
    </source>
</evidence>
<feature type="compositionally biased region" description="Basic and acidic residues" evidence="17">
    <location>
        <begin position="653"/>
        <end position="666"/>
    </location>
</feature>
<dbReference type="GO" id="GO:0005694">
    <property type="term" value="C:chromosome"/>
    <property type="evidence" value="ECO:0007669"/>
    <property type="project" value="UniProtKB-SubCell"/>
</dbReference>
<keyword evidence="5" id="KW-0158">Chromosome</keyword>
<evidence type="ECO:0000256" key="14">
    <source>
        <dbReference type="ARBA" id="ARBA00047583"/>
    </source>
</evidence>
<evidence type="ECO:0000259" key="19">
    <source>
        <dbReference type="PROSITE" id="PS50280"/>
    </source>
</evidence>
<evidence type="ECO:0000256" key="12">
    <source>
        <dbReference type="ARBA" id="ARBA00030093"/>
    </source>
</evidence>
<dbReference type="SMART" id="SM01291">
    <property type="entry name" value="N-SET"/>
    <property type="match status" value="1"/>
</dbReference>
<dbReference type="InterPro" id="IPR012677">
    <property type="entry name" value="Nucleotide-bd_a/b_plait_sf"/>
</dbReference>
<dbReference type="InterPro" id="IPR000504">
    <property type="entry name" value="RRM_dom"/>
</dbReference>
<feature type="compositionally biased region" description="Pro residues" evidence="17">
    <location>
        <begin position="1026"/>
        <end position="1039"/>
    </location>
</feature>
<evidence type="ECO:0000256" key="5">
    <source>
        <dbReference type="ARBA" id="ARBA00022454"/>
    </source>
</evidence>
<evidence type="ECO:0000256" key="13">
    <source>
        <dbReference type="ARBA" id="ARBA00047571"/>
    </source>
</evidence>
<reference evidence="21" key="1">
    <citation type="journal article" date="2021" name="New Phytol.">
        <title>Evolutionary innovations through gain and loss of genes in the ectomycorrhizal Boletales.</title>
        <authorList>
            <person name="Wu G."/>
            <person name="Miyauchi S."/>
            <person name="Morin E."/>
            <person name="Kuo A."/>
            <person name="Drula E."/>
            <person name="Varga T."/>
            <person name="Kohler A."/>
            <person name="Feng B."/>
            <person name="Cao Y."/>
            <person name="Lipzen A."/>
            <person name="Daum C."/>
            <person name="Hundley H."/>
            <person name="Pangilinan J."/>
            <person name="Johnson J."/>
            <person name="Barry K."/>
            <person name="LaButti K."/>
            <person name="Ng V."/>
            <person name="Ahrendt S."/>
            <person name="Min B."/>
            <person name="Choi I.G."/>
            <person name="Park H."/>
            <person name="Plett J.M."/>
            <person name="Magnuson J."/>
            <person name="Spatafora J.W."/>
            <person name="Nagy L.G."/>
            <person name="Henrissat B."/>
            <person name="Grigoriev I.V."/>
            <person name="Yang Z.L."/>
            <person name="Xu J."/>
            <person name="Martin F.M."/>
        </authorList>
    </citation>
    <scope>NUCLEOTIDE SEQUENCE</scope>
    <source>
        <strain evidence="21">KKN 215</strain>
    </source>
</reference>
<evidence type="ECO:0000256" key="8">
    <source>
        <dbReference type="ARBA" id="ARBA00022691"/>
    </source>
</evidence>
<feature type="compositionally biased region" description="Low complexity" evidence="17">
    <location>
        <begin position="667"/>
        <end position="678"/>
    </location>
</feature>
<organism evidence="21 22">
    <name type="scientific">Cristinia sonorae</name>
    <dbReference type="NCBI Taxonomy" id="1940300"/>
    <lineage>
        <taxon>Eukaryota</taxon>
        <taxon>Fungi</taxon>
        <taxon>Dikarya</taxon>
        <taxon>Basidiomycota</taxon>
        <taxon>Agaricomycotina</taxon>
        <taxon>Agaricomycetes</taxon>
        <taxon>Agaricomycetidae</taxon>
        <taxon>Agaricales</taxon>
        <taxon>Pleurotineae</taxon>
        <taxon>Stephanosporaceae</taxon>
        <taxon>Cristinia</taxon>
    </lineage>
</organism>
<feature type="compositionally biased region" description="Polar residues" evidence="17">
    <location>
        <begin position="536"/>
        <end position="559"/>
    </location>
</feature>
<evidence type="ECO:0000313" key="22">
    <source>
        <dbReference type="Proteomes" id="UP000813824"/>
    </source>
</evidence>
<protein>
    <recommendedName>
        <fullName evidence="4">Histone-lysine N-methyltransferase, H3 lysine-4 specific</fullName>
        <ecNumber evidence="3">2.1.1.354</ecNumber>
    </recommendedName>
    <alternativeName>
        <fullName evidence="12">SET domain-containing protein 1</fullName>
    </alternativeName>
</protein>
<sequence>MSGKSPPKAPRALRGTLGGSAASSSATPQPSSSVPVAGSRLGAAPPTGPRSLIHNNLNKAPPTGPAASRNGVAKSFPNGHVAYPPGPSGSTPTGPSQKYLQKGKHVEGNWNDQAGPSSSQANGTGGSRVALTVAGAVNGHLPAKGQPISFRLKPAPPEPKSAPPPPPPPSNPPPPAPPPEAPPPPPPNEPPPRPPLPPTQPRAHRSPPEPPPGSDPFPPPPPPNDLRPPPPPPPPDGTPSPPSIPPPEPPNQPPPPPNSDFPPLPPPPSSEPPPPPPSSPPPRPASPAKVYSLPPPPPWPPARSEYPEGKNFKVLFDPLIDKDRDGKVRSLIELVREHAPERLKGKGKGKEVLTRYDGEVVEGEPKPVPSDPRKDSTLKSLPCLRPYRDELISLKYEYDENATGPPPPTTVLVMNISPLSSNQNIRRYFSAYGTVVSFEPQIDKANGGALGIILIRFAFHEEAKRCVEKENGKKLVHGMGLPISCVEGESLKVIFDGEGRILEAVMKELDMRRRQERERKLRKEKERGDKLKEASASKSTPTTNHSASQTPVHPSNPWRSNHPPPSGPSQTRPPPTHPRSKHPPLPPPPVNGRATNASKSQKGPAGPPPSLVKARLSILQPSSSVHSLSSRSNPHASGSSSSTPITRARRPWRTGDDDHNHQDSPARSRSPSPLARRPGQAGKRGKQREHEAVLKELSQNGFDHVTIDVQLGGAVRADDVRQFFDGFKVDRILQDHKGWYITFQTADSARRAATVLNLGTRTLAHHSVNVSVHPPPSAPSTSVKTTWSESELIEEAQKLVMKDLKSMLEKDIVDRVIGVEVRRIVTEDKERRRKDMGESIPVDGQLQEQDANLLHELRIPTLKGLSFRKQKRTREETKVDEVGRSEGGASAKVDAEGAGEAQEPPRKKVKKAVVKKVVREDVESEDEEPEAPLVKASPAQEVIISRKRATSISSVVEEPPVKKVKLEAIEEGVKVEVPVKRTKKTKTPEGKKVDEDVVKVLLDDTEFEPPAVAQLHVTTPHDDRSPSPPPPPVVVPKPVVPQRRATPPPDPFLEGICEDEEDFYFARLALSGELPEESLPSPPEEPSSDDEAPRARKHLTGSARTEGYYKISHAEKSAYVAQYAARTTADEAIPEPEAPQPQNITSSRSNRANARRRAQGLEEINQVQRAMALSKGESAATDAIKFNQLQTRKKHLRFSRSPIHDWGLYAMEKISRGEMVIEYVGEVIRAQVADKREKAYERQGIGSSYLFRIDEDLVVDATKKGNLGRLINHSCDPNCTAKIITINGEKKIVIYAKQDIELGNEITYDYHFPIEQDKIPCLCGSVKCRGYLN</sequence>
<evidence type="ECO:0000256" key="16">
    <source>
        <dbReference type="PROSITE-ProRule" id="PRU00176"/>
    </source>
</evidence>
<feature type="compositionally biased region" description="Pro residues" evidence="17">
    <location>
        <begin position="208"/>
        <end position="285"/>
    </location>
</feature>
<evidence type="ECO:0000256" key="3">
    <source>
        <dbReference type="ARBA" id="ARBA00012182"/>
    </source>
</evidence>
<dbReference type="InterPro" id="IPR044570">
    <property type="entry name" value="Set1-like"/>
</dbReference>
<dbReference type="Pfam" id="PF00856">
    <property type="entry name" value="SET"/>
    <property type="match status" value="1"/>
</dbReference>
<feature type="compositionally biased region" description="Pro residues" evidence="17">
    <location>
        <begin position="562"/>
        <end position="590"/>
    </location>
</feature>
<evidence type="ECO:0000256" key="10">
    <source>
        <dbReference type="ARBA" id="ARBA00022884"/>
    </source>
</evidence>
<dbReference type="InterPro" id="IPR046341">
    <property type="entry name" value="SET_dom_sf"/>
</dbReference>
<dbReference type="FunFam" id="2.170.270.10:FF:000010">
    <property type="entry name" value="Histone-lysine N-methyltransferase"/>
    <property type="match status" value="1"/>
</dbReference>
<evidence type="ECO:0000256" key="15">
    <source>
        <dbReference type="ARBA" id="ARBA00049129"/>
    </source>
</evidence>
<comment type="catalytic activity">
    <reaction evidence="14">
        <text>N(6)-methyl-L-lysyl(4)-[histone H3] + S-adenosyl-L-methionine = N(6),N(6)-dimethyl-L-lysyl(4)-[histone H3] + S-adenosyl-L-homocysteine + H(+)</text>
        <dbReference type="Rhea" id="RHEA:60268"/>
        <dbReference type="Rhea" id="RHEA-COMP:15540"/>
        <dbReference type="Rhea" id="RHEA-COMP:15543"/>
        <dbReference type="ChEBI" id="CHEBI:15378"/>
        <dbReference type="ChEBI" id="CHEBI:57856"/>
        <dbReference type="ChEBI" id="CHEBI:59789"/>
        <dbReference type="ChEBI" id="CHEBI:61929"/>
        <dbReference type="ChEBI" id="CHEBI:61976"/>
    </reaction>
</comment>
<feature type="domain" description="RRM" evidence="18">
    <location>
        <begin position="409"/>
        <end position="498"/>
    </location>
</feature>
<feature type="compositionally biased region" description="Pro residues" evidence="17">
    <location>
        <begin position="154"/>
        <end position="200"/>
    </location>
</feature>
<dbReference type="EC" id="2.1.1.354" evidence="3"/>
<dbReference type="PANTHER" id="PTHR45814:SF2">
    <property type="entry name" value="HISTONE-LYSINE N-METHYLTRANSFERASE SETD1"/>
    <property type="match status" value="1"/>
</dbReference>
<keyword evidence="9" id="KW-0156">Chromatin regulator</keyword>
<dbReference type="InterPro" id="IPR003616">
    <property type="entry name" value="Post-SET_dom"/>
</dbReference>
<comment type="subcellular location">
    <subcellularLocation>
        <location evidence="2">Chromosome</location>
    </subcellularLocation>
    <subcellularLocation>
        <location evidence="1">Nucleus</location>
    </subcellularLocation>
</comment>
<feature type="region of interest" description="Disordered" evidence="17">
    <location>
        <begin position="1"/>
        <end position="308"/>
    </location>
</feature>
<dbReference type="Proteomes" id="UP000813824">
    <property type="component" value="Unassembled WGS sequence"/>
</dbReference>
<feature type="compositionally biased region" description="Polar residues" evidence="17">
    <location>
        <begin position="633"/>
        <end position="645"/>
    </location>
</feature>
<dbReference type="InterPro" id="IPR024657">
    <property type="entry name" value="COMPASS_Set1_N-SET"/>
</dbReference>
<dbReference type="GO" id="GO:0048188">
    <property type="term" value="C:Set1C/COMPASS complex"/>
    <property type="evidence" value="ECO:0007669"/>
    <property type="project" value="TreeGrafter"/>
</dbReference>
<dbReference type="PRINTS" id="PR01217">
    <property type="entry name" value="PRICHEXTENSN"/>
</dbReference>
<dbReference type="Pfam" id="PF11767">
    <property type="entry name" value="SET_assoc"/>
    <property type="match status" value="1"/>
</dbReference>
<dbReference type="Gene3D" id="2.170.270.10">
    <property type="entry name" value="SET domain"/>
    <property type="match status" value="1"/>
</dbReference>
<dbReference type="PROSITE" id="PS50102">
    <property type="entry name" value="RRM"/>
    <property type="match status" value="1"/>
</dbReference>
<dbReference type="EMBL" id="JAEVFJ010000048">
    <property type="protein sequence ID" value="KAH8083344.1"/>
    <property type="molecule type" value="Genomic_DNA"/>
</dbReference>